<feature type="region of interest" description="Disordered" evidence="1">
    <location>
        <begin position="23"/>
        <end position="169"/>
    </location>
</feature>
<sequence>MARAGGGGGVLGIHVRKWLFSSPSRSHPAAGITQFMAQRGFAQERPEDSSTSNWGVGEPPIDEKNTERGVAPGSQESQHLQQEQQQQQQSGSSSSNNHPNLSTDSEGQTNTPNLSEEKTTRDFINIQREARTHVAEGSEPVESEVAPEGKAPQDGFQKKGAAPADVAAG</sequence>
<feature type="compositionally biased region" description="Polar residues" evidence="1">
    <location>
        <begin position="96"/>
        <end position="114"/>
    </location>
</feature>
<gene>
    <name evidence="2" type="ORF">CSSPJE1EN2_LOCUS18206</name>
</gene>
<evidence type="ECO:0000256" key="1">
    <source>
        <dbReference type="SAM" id="MobiDB-lite"/>
    </source>
</evidence>
<name>A0ABP1BK69_9BRYO</name>
<evidence type="ECO:0000313" key="3">
    <source>
        <dbReference type="Proteomes" id="UP001497522"/>
    </source>
</evidence>
<dbReference type="Proteomes" id="UP001497522">
    <property type="component" value="Chromosome 5"/>
</dbReference>
<protein>
    <submittedName>
        <fullName evidence="2">Uncharacterized protein</fullName>
    </submittedName>
</protein>
<reference evidence="2" key="1">
    <citation type="submission" date="2024-03" db="EMBL/GenBank/DDBJ databases">
        <authorList>
            <consortium name="ELIXIR-Norway"/>
            <consortium name="Elixir Norway"/>
        </authorList>
    </citation>
    <scope>NUCLEOTIDE SEQUENCE</scope>
</reference>
<feature type="compositionally biased region" description="Low complexity" evidence="1">
    <location>
        <begin position="73"/>
        <end position="95"/>
    </location>
</feature>
<proteinExistence type="predicted"/>
<dbReference type="EMBL" id="OZ023706">
    <property type="protein sequence ID" value="CAK9875984.1"/>
    <property type="molecule type" value="Genomic_DNA"/>
</dbReference>
<accession>A0ABP1BK69</accession>
<keyword evidence="3" id="KW-1185">Reference proteome</keyword>
<evidence type="ECO:0000313" key="2">
    <source>
        <dbReference type="EMBL" id="CAK9875984.1"/>
    </source>
</evidence>
<organism evidence="2 3">
    <name type="scientific">Sphagnum jensenii</name>
    <dbReference type="NCBI Taxonomy" id="128206"/>
    <lineage>
        <taxon>Eukaryota</taxon>
        <taxon>Viridiplantae</taxon>
        <taxon>Streptophyta</taxon>
        <taxon>Embryophyta</taxon>
        <taxon>Bryophyta</taxon>
        <taxon>Sphagnophytina</taxon>
        <taxon>Sphagnopsida</taxon>
        <taxon>Sphagnales</taxon>
        <taxon>Sphagnaceae</taxon>
        <taxon>Sphagnum</taxon>
    </lineage>
</organism>